<evidence type="ECO:0000313" key="1">
    <source>
        <dbReference type="EMBL" id="ETA06060.1"/>
    </source>
</evidence>
<proteinExistence type="predicted"/>
<reference evidence="1 2" key="1">
    <citation type="journal article" date="2014" name="Genome Announc.">
        <title>Draft Genome Sequence of Gordonia alkanivorans Strain CGMCC6845, a Halotolerant Hydrocarbon-Degrading Bacterium.</title>
        <authorList>
            <person name="Wang X."/>
            <person name="Jin D."/>
            <person name="Zhou L."/>
            <person name="Wu L."/>
            <person name="An W."/>
            <person name="Zhao L."/>
        </authorList>
    </citation>
    <scope>NUCLEOTIDE SEQUENCE [LARGE SCALE GENOMIC DNA]</scope>
    <source>
        <strain evidence="1 2">CGMCC 6845</strain>
    </source>
</reference>
<dbReference type="Proteomes" id="UP000035035">
    <property type="component" value="Unassembled WGS sequence"/>
</dbReference>
<protein>
    <submittedName>
        <fullName evidence="1">Uncharacterized protein</fullName>
    </submittedName>
</protein>
<dbReference type="AlphaFoldDB" id="W9DIB0"/>
<evidence type="ECO:0000313" key="2">
    <source>
        <dbReference type="Proteomes" id="UP000035035"/>
    </source>
</evidence>
<gene>
    <name evidence="1" type="ORF">V525_14990</name>
</gene>
<dbReference type="EMBL" id="AYXO01000029">
    <property type="protein sequence ID" value="ETA06060.1"/>
    <property type="molecule type" value="Genomic_DNA"/>
</dbReference>
<name>W9DIB0_9ACTN</name>
<dbReference type="HOGENOM" id="CLU_2879540_0_0_11"/>
<sequence>MAGGQRRRGQAARRFARNEYRERWLVGPPGPQLAGIADMLELGRERGYTSTAVAAHGRHQMRR</sequence>
<organism evidence="1 2">
    <name type="scientific">Gordonia alkanivorans CGMCC 6845</name>
    <dbReference type="NCBI Taxonomy" id="1423140"/>
    <lineage>
        <taxon>Bacteria</taxon>
        <taxon>Bacillati</taxon>
        <taxon>Actinomycetota</taxon>
        <taxon>Actinomycetes</taxon>
        <taxon>Mycobacteriales</taxon>
        <taxon>Gordoniaceae</taxon>
        <taxon>Gordonia</taxon>
    </lineage>
</organism>
<dbReference type="PATRIC" id="fig|1423140.3.peg.2994"/>
<accession>W9DIB0</accession>
<comment type="caution">
    <text evidence="1">The sequence shown here is derived from an EMBL/GenBank/DDBJ whole genome shotgun (WGS) entry which is preliminary data.</text>
</comment>
<keyword evidence="2" id="KW-1185">Reference proteome</keyword>